<proteinExistence type="predicted"/>
<dbReference type="AlphaFoldDB" id="A0A7V3JA89"/>
<evidence type="ECO:0000313" key="1">
    <source>
        <dbReference type="EMBL" id="HFZ09190.1"/>
    </source>
</evidence>
<comment type="caution">
    <text evidence="1">The sequence shown here is derived from an EMBL/GenBank/DDBJ whole genome shotgun (WGS) entry which is preliminary data.</text>
</comment>
<gene>
    <name evidence="1" type="ORF">ENV41_03555</name>
</gene>
<dbReference type="EMBL" id="DTGG01000115">
    <property type="protein sequence ID" value="HFZ09190.1"/>
    <property type="molecule type" value="Genomic_DNA"/>
</dbReference>
<evidence type="ECO:0008006" key="2">
    <source>
        <dbReference type="Google" id="ProtNLM"/>
    </source>
</evidence>
<sequence>MERMNLLMYLLRQAGTISGKTRLQKLVFLLQEEFKVPFGYKFEPYHLGPLSFELQAEMDWLVSHGIAVEYIIELNPSEGIRRYDYTLSEWGRDYVSKMVEPNLPHEVKEKISKGLRKWGPKSLEEILEYVHRQYPSYRLPPAHPLFE</sequence>
<accession>A0A7V3JA89</accession>
<organism evidence="1">
    <name type="scientific">candidate division CPR3 bacterium</name>
    <dbReference type="NCBI Taxonomy" id="2268181"/>
    <lineage>
        <taxon>Bacteria</taxon>
        <taxon>Bacteria division CPR3</taxon>
    </lineage>
</organism>
<reference evidence="1" key="1">
    <citation type="journal article" date="2020" name="mSystems">
        <title>Genome- and Community-Level Interaction Insights into Carbon Utilization and Element Cycling Functions of Hydrothermarchaeota in Hydrothermal Sediment.</title>
        <authorList>
            <person name="Zhou Z."/>
            <person name="Liu Y."/>
            <person name="Xu W."/>
            <person name="Pan J."/>
            <person name="Luo Z.H."/>
            <person name="Li M."/>
        </authorList>
    </citation>
    <scope>NUCLEOTIDE SEQUENCE [LARGE SCALE GENOMIC DNA]</scope>
    <source>
        <strain evidence="1">SpSt-757</strain>
    </source>
</reference>
<name>A0A7V3JA89_UNCC3</name>
<protein>
    <recommendedName>
        <fullName evidence="2">DUF4065 domain-containing protein</fullName>
    </recommendedName>
</protein>